<dbReference type="OrthoDB" id="5377312at2759"/>
<comment type="function">
    <text evidence="4">DNA-dependent RNA polymerase catalyzes the transcription of DNA into RNA using the four ribonucleoside triphosphates as substrates. Specific peripheric component of RNA polymerase III which synthesizes small RNAs, such as 5S rRNA and tRNAs.</text>
</comment>
<comment type="similarity">
    <text evidence="2 4">Belongs to the eukaryotic RPC7 RNA polymerase subunit family.</text>
</comment>
<dbReference type="PIRSF" id="PIRSF000777">
    <property type="entry name" value="RNA_polIII_C31"/>
    <property type="match status" value="1"/>
</dbReference>
<evidence type="ECO:0000256" key="5">
    <source>
        <dbReference type="SAM" id="MobiDB-lite"/>
    </source>
</evidence>
<dbReference type="GO" id="GO:0005666">
    <property type="term" value="C:RNA polymerase III complex"/>
    <property type="evidence" value="ECO:0007669"/>
    <property type="project" value="UniProtKB-UniRule"/>
</dbReference>
<reference evidence="6" key="1">
    <citation type="submission" date="2016-03" db="EMBL/GenBank/DDBJ databases">
        <title>Updated assembly of Pseudogymnoascus destructans, the fungus causing white-nose syndrome of bats.</title>
        <authorList>
            <person name="Palmer J.M."/>
            <person name="Drees K.P."/>
            <person name="Foster J.T."/>
            <person name="Lindner D.L."/>
        </authorList>
    </citation>
    <scope>NUCLEOTIDE SEQUENCE [LARGE SCALE GENOMIC DNA]</scope>
    <source>
        <strain evidence="6">20631-21</strain>
    </source>
</reference>
<keyword evidence="3 4" id="KW-0539">Nucleus</keyword>
<accession>A0A177AF13</accession>
<dbReference type="RefSeq" id="XP_024325987.1">
    <property type="nucleotide sequence ID" value="XM_024467005.1"/>
</dbReference>
<evidence type="ECO:0000256" key="4">
    <source>
        <dbReference type="PIRNR" id="PIRNR000777"/>
    </source>
</evidence>
<dbReference type="GO" id="GO:0006383">
    <property type="term" value="P:transcription by RNA polymerase III"/>
    <property type="evidence" value="ECO:0007669"/>
    <property type="project" value="UniProtKB-UniRule"/>
</dbReference>
<name>A0A177AF13_9PEZI</name>
<evidence type="ECO:0000256" key="2">
    <source>
        <dbReference type="ARBA" id="ARBA00008352"/>
    </source>
</evidence>
<sequence length="247" mass="27299">MSRGGRGGGRGGMLKGVSWEYDPTQTLDSAPTELFPEYTIPFASPATPTEQRAVRLYKDLREQIHHGPLYTKAPPRDPNTAPKVFGEEQENELFEMRGRTDTDPFVGVPTYTMKYDRKERAIPMLSGRPFIKAFFPAELHVTLEGSDGLAARGTISRAIRKKLILAREPGLAGATEEERKRALLAKLDGAAEEDGEEEEGEEEGEEEDYNYEDDEEEMGGDYDAEQYFDDGGEGGDDDEGGGGGDDY</sequence>
<gene>
    <name evidence="6" type="ORF">VC83_03357</name>
</gene>
<evidence type="ECO:0000313" key="6">
    <source>
        <dbReference type="EMBL" id="OAF60706.1"/>
    </source>
</evidence>
<dbReference type="AlphaFoldDB" id="A0A177AF13"/>
<dbReference type="EMBL" id="KV441391">
    <property type="protein sequence ID" value="OAF60706.1"/>
    <property type="molecule type" value="Genomic_DNA"/>
</dbReference>
<feature type="region of interest" description="Disordered" evidence="5">
    <location>
        <begin position="184"/>
        <end position="247"/>
    </location>
</feature>
<dbReference type="PANTHER" id="PTHR15367">
    <property type="entry name" value="DNA-DIRECTED RNA POLYMERASE III"/>
    <property type="match status" value="1"/>
</dbReference>
<dbReference type="GeneID" id="36286434"/>
<protein>
    <recommendedName>
        <fullName evidence="4">DNA-directed RNA polymerase III subunit</fullName>
    </recommendedName>
</protein>
<organism evidence="6">
    <name type="scientific">Pseudogymnoascus destructans</name>
    <dbReference type="NCBI Taxonomy" id="655981"/>
    <lineage>
        <taxon>Eukaryota</taxon>
        <taxon>Fungi</taxon>
        <taxon>Dikarya</taxon>
        <taxon>Ascomycota</taxon>
        <taxon>Pezizomycotina</taxon>
        <taxon>Leotiomycetes</taxon>
        <taxon>Thelebolales</taxon>
        <taxon>Thelebolaceae</taxon>
        <taxon>Pseudogymnoascus</taxon>
    </lineage>
</organism>
<dbReference type="InterPro" id="IPR024661">
    <property type="entry name" value="RNA_pol_III_Rpc31"/>
</dbReference>
<dbReference type="Pfam" id="PF11705">
    <property type="entry name" value="RNA_pol_3_Rpc31"/>
    <property type="match status" value="1"/>
</dbReference>
<evidence type="ECO:0000256" key="1">
    <source>
        <dbReference type="ARBA" id="ARBA00004123"/>
    </source>
</evidence>
<dbReference type="eggNOG" id="ENOG502RZ0V">
    <property type="taxonomic scope" value="Eukaryota"/>
</dbReference>
<evidence type="ECO:0000256" key="3">
    <source>
        <dbReference type="ARBA" id="ARBA00023242"/>
    </source>
</evidence>
<feature type="compositionally biased region" description="Acidic residues" evidence="5">
    <location>
        <begin position="190"/>
        <end position="247"/>
    </location>
</feature>
<dbReference type="Proteomes" id="UP000077154">
    <property type="component" value="Unassembled WGS sequence"/>
</dbReference>
<dbReference type="PANTHER" id="PTHR15367:SF2">
    <property type="entry name" value="DNA-DIRECTED RNA POLYMERASE III SUBUNIT"/>
    <property type="match status" value="1"/>
</dbReference>
<dbReference type="VEuPathDB" id="FungiDB:GMDG_08229"/>
<proteinExistence type="inferred from homology"/>
<comment type="subcellular location">
    <subcellularLocation>
        <location evidence="1 4">Nucleus</location>
    </subcellularLocation>
</comment>
<comment type="subunit">
    <text evidence="4">Component of the RNA polymerase III (Pol III) complex.</text>
</comment>